<dbReference type="InterPro" id="IPR029058">
    <property type="entry name" value="AB_hydrolase_fold"/>
</dbReference>
<dbReference type="Proteomes" id="UP000765802">
    <property type="component" value="Unassembled WGS sequence"/>
</dbReference>
<dbReference type="Gene3D" id="3.40.50.1820">
    <property type="entry name" value="alpha/beta hydrolase"/>
    <property type="match status" value="1"/>
</dbReference>
<proteinExistence type="predicted"/>
<dbReference type="InterPro" id="IPR000073">
    <property type="entry name" value="AB_hydrolase_1"/>
</dbReference>
<dbReference type="EMBL" id="MBUA01000028">
    <property type="protein sequence ID" value="MBC6492543.1"/>
    <property type="molecule type" value="Genomic_DNA"/>
</dbReference>
<accession>A0ABR7MBX9</accession>
<protein>
    <recommendedName>
        <fullName evidence="1">AB hydrolase-1 domain-containing protein</fullName>
    </recommendedName>
</protein>
<organism evidence="2 3">
    <name type="scientific">Flavihumibacter stibioxidans</name>
    <dbReference type="NCBI Taxonomy" id="1834163"/>
    <lineage>
        <taxon>Bacteria</taxon>
        <taxon>Pseudomonadati</taxon>
        <taxon>Bacteroidota</taxon>
        <taxon>Chitinophagia</taxon>
        <taxon>Chitinophagales</taxon>
        <taxon>Chitinophagaceae</taxon>
        <taxon>Flavihumibacter</taxon>
    </lineage>
</organism>
<dbReference type="RefSeq" id="WP_187257860.1">
    <property type="nucleotide sequence ID" value="NZ_JBHULF010000020.1"/>
</dbReference>
<name>A0ABR7MBX9_9BACT</name>
<feature type="domain" description="AB hydrolase-1" evidence="1">
    <location>
        <begin position="3"/>
        <end position="206"/>
    </location>
</feature>
<evidence type="ECO:0000313" key="2">
    <source>
        <dbReference type="EMBL" id="MBC6492543.1"/>
    </source>
</evidence>
<keyword evidence="3" id="KW-1185">Reference proteome</keyword>
<dbReference type="SUPFAM" id="SSF53474">
    <property type="entry name" value="alpha/beta-Hydrolases"/>
    <property type="match status" value="1"/>
</dbReference>
<evidence type="ECO:0000259" key="1">
    <source>
        <dbReference type="Pfam" id="PF12697"/>
    </source>
</evidence>
<dbReference type="Pfam" id="PF12697">
    <property type="entry name" value="Abhydrolase_6"/>
    <property type="match status" value="1"/>
</dbReference>
<sequence>MKVYFIPGLGADKRVFSHIRLPEGYEIVHLDWLSPEPDESLPHYAERLGAQIDREAPWSLVGLSFGGMLATEISRIYQPETTIVIASITSPAQLPTYYKLAAPLNLHKILPVGIFKNASLARRIFTTETSEDKDLLRRIISESDPGFIRWALGAILNWKSMATATGIFHIHGSGDHLLPVKYVYPTHLINGGGHLMVMNRAEEVNRVLGEILHLRSQN</sequence>
<evidence type="ECO:0000313" key="3">
    <source>
        <dbReference type="Proteomes" id="UP000765802"/>
    </source>
</evidence>
<reference evidence="2 3" key="1">
    <citation type="submission" date="2016-07" db="EMBL/GenBank/DDBJ databases">
        <title>Genome analysis of Flavihumibacter stibioxidans YS-17.</title>
        <authorList>
            <person name="Shi K."/>
            <person name="Han Y."/>
            <person name="Wang G."/>
        </authorList>
    </citation>
    <scope>NUCLEOTIDE SEQUENCE [LARGE SCALE GENOMIC DNA]</scope>
    <source>
        <strain evidence="2 3">YS-17</strain>
    </source>
</reference>
<comment type="caution">
    <text evidence="2">The sequence shown here is derived from an EMBL/GenBank/DDBJ whole genome shotgun (WGS) entry which is preliminary data.</text>
</comment>
<gene>
    <name evidence="2" type="ORF">BC349_15890</name>
</gene>